<dbReference type="Proteomes" id="UP000634136">
    <property type="component" value="Unassembled WGS sequence"/>
</dbReference>
<reference evidence="2" key="1">
    <citation type="submission" date="2020-09" db="EMBL/GenBank/DDBJ databases">
        <title>Genome-Enabled Discovery of Anthraquinone Biosynthesis in Senna tora.</title>
        <authorList>
            <person name="Kang S.-H."/>
            <person name="Pandey R.P."/>
            <person name="Lee C.-M."/>
            <person name="Sim J.-S."/>
            <person name="Jeong J.-T."/>
            <person name="Choi B.-S."/>
            <person name="Jung M."/>
            <person name="Ginzburg D."/>
            <person name="Zhao K."/>
            <person name="Won S.Y."/>
            <person name="Oh T.-J."/>
            <person name="Yu Y."/>
            <person name="Kim N.-H."/>
            <person name="Lee O.R."/>
            <person name="Lee T.-H."/>
            <person name="Bashyal P."/>
            <person name="Kim T.-S."/>
            <person name="Lee W.-H."/>
            <person name="Kawkins C."/>
            <person name="Kim C.-K."/>
            <person name="Kim J.S."/>
            <person name="Ahn B.O."/>
            <person name="Rhee S.Y."/>
            <person name="Sohng J.K."/>
        </authorList>
    </citation>
    <scope>NUCLEOTIDE SEQUENCE</scope>
    <source>
        <tissue evidence="2">Leaf</tissue>
    </source>
</reference>
<name>A0A834T6V4_9FABA</name>
<evidence type="ECO:0000313" key="3">
    <source>
        <dbReference type="Proteomes" id="UP000634136"/>
    </source>
</evidence>
<gene>
    <name evidence="2" type="ORF">G2W53_028966</name>
</gene>
<dbReference type="AlphaFoldDB" id="A0A834T6V4"/>
<keyword evidence="3" id="KW-1185">Reference proteome</keyword>
<organism evidence="2 3">
    <name type="scientific">Senna tora</name>
    <dbReference type="NCBI Taxonomy" id="362788"/>
    <lineage>
        <taxon>Eukaryota</taxon>
        <taxon>Viridiplantae</taxon>
        <taxon>Streptophyta</taxon>
        <taxon>Embryophyta</taxon>
        <taxon>Tracheophyta</taxon>
        <taxon>Spermatophyta</taxon>
        <taxon>Magnoliopsida</taxon>
        <taxon>eudicotyledons</taxon>
        <taxon>Gunneridae</taxon>
        <taxon>Pentapetalae</taxon>
        <taxon>rosids</taxon>
        <taxon>fabids</taxon>
        <taxon>Fabales</taxon>
        <taxon>Fabaceae</taxon>
        <taxon>Caesalpinioideae</taxon>
        <taxon>Cassia clade</taxon>
        <taxon>Senna</taxon>
    </lineage>
</organism>
<keyword evidence="1" id="KW-0732">Signal</keyword>
<sequence length="40" mass="4228">MTLYVVTLVVASVVASKGQLAVASLAASKSTRYSEQKQKN</sequence>
<evidence type="ECO:0000256" key="1">
    <source>
        <dbReference type="SAM" id="SignalP"/>
    </source>
</evidence>
<dbReference type="EMBL" id="JAAIUW010000009">
    <property type="protein sequence ID" value="KAF7814997.1"/>
    <property type="molecule type" value="Genomic_DNA"/>
</dbReference>
<feature type="chain" id="PRO_5032343701" evidence="1">
    <location>
        <begin position="16"/>
        <end position="40"/>
    </location>
</feature>
<accession>A0A834T6V4</accession>
<feature type="signal peptide" evidence="1">
    <location>
        <begin position="1"/>
        <end position="15"/>
    </location>
</feature>
<evidence type="ECO:0000313" key="2">
    <source>
        <dbReference type="EMBL" id="KAF7814997.1"/>
    </source>
</evidence>
<protein>
    <submittedName>
        <fullName evidence="2">Uncharacterized protein</fullName>
    </submittedName>
</protein>
<proteinExistence type="predicted"/>
<comment type="caution">
    <text evidence="2">The sequence shown here is derived from an EMBL/GenBank/DDBJ whole genome shotgun (WGS) entry which is preliminary data.</text>
</comment>